<comment type="caution">
    <text evidence="3">The sequence shown here is derived from an EMBL/GenBank/DDBJ whole genome shotgun (WGS) entry which is preliminary data.</text>
</comment>
<feature type="domain" description="Aminoglycoside phosphotransferase" evidence="2">
    <location>
        <begin position="88"/>
        <end position="260"/>
    </location>
</feature>
<gene>
    <name evidence="3" type="ORF">B0T21DRAFT_284472</name>
</gene>
<organism evidence="3 4">
    <name type="scientific">Apiosordaria backusii</name>
    <dbReference type="NCBI Taxonomy" id="314023"/>
    <lineage>
        <taxon>Eukaryota</taxon>
        <taxon>Fungi</taxon>
        <taxon>Dikarya</taxon>
        <taxon>Ascomycota</taxon>
        <taxon>Pezizomycotina</taxon>
        <taxon>Sordariomycetes</taxon>
        <taxon>Sordariomycetidae</taxon>
        <taxon>Sordariales</taxon>
        <taxon>Lasiosphaeriaceae</taxon>
        <taxon>Apiosordaria</taxon>
    </lineage>
</organism>
<accession>A0AA40BRL6</accession>
<dbReference type="InterPro" id="IPR002575">
    <property type="entry name" value="Aminoglycoside_PTrfase"/>
</dbReference>
<evidence type="ECO:0000313" key="3">
    <source>
        <dbReference type="EMBL" id="KAK0739003.1"/>
    </source>
</evidence>
<dbReference type="Pfam" id="PF01636">
    <property type="entry name" value="APH"/>
    <property type="match status" value="1"/>
</dbReference>
<dbReference type="PANTHER" id="PTHR21310:SF58">
    <property type="entry name" value="AMINOGLYCOSIDE PHOSPHOTRANSFERASE DOMAIN-CONTAINING PROTEIN"/>
    <property type="match status" value="1"/>
</dbReference>
<dbReference type="EMBL" id="JAUKTV010000004">
    <property type="protein sequence ID" value="KAK0739003.1"/>
    <property type="molecule type" value="Genomic_DNA"/>
</dbReference>
<dbReference type="SUPFAM" id="SSF56112">
    <property type="entry name" value="Protein kinase-like (PK-like)"/>
    <property type="match status" value="1"/>
</dbReference>
<sequence length="317" mass="35705">MAIPKTHINDSIRKINANSWLIGEKLQLYRGRTASHTQPSWSDGEGGYFILSDAPQPLPESRAHPENSPELPRVYDAGDQAAVWRAGDAFIKVHDVKTPQKTREHSTLQFLHSKTEEKPLGFEIPTVLYHGEWDSREYHVLTRVRGQTLAAAWPSMDGTLREFFVTRIAEICQQLAEWKRDASQGVGGADGGWMEEMYLTTKHNTSLNPQVLAQSCGAMGMDISSPFVFYHTDLGPTNIIVDAESRSIGIIDWETAGYVPIEWVRTKFRLSSGMDFPQGDGEDYKSTDWRRLVGVKLGEMGFKDAVEGWLMFRASRN</sequence>
<dbReference type="AlphaFoldDB" id="A0AA40BRL6"/>
<dbReference type="PANTHER" id="PTHR21310">
    <property type="entry name" value="AMINOGLYCOSIDE PHOSPHOTRANSFERASE-RELATED-RELATED"/>
    <property type="match status" value="1"/>
</dbReference>
<dbReference type="Proteomes" id="UP001172159">
    <property type="component" value="Unassembled WGS sequence"/>
</dbReference>
<feature type="region of interest" description="Disordered" evidence="1">
    <location>
        <begin position="52"/>
        <end position="73"/>
    </location>
</feature>
<name>A0AA40BRL6_9PEZI</name>
<evidence type="ECO:0000256" key="1">
    <source>
        <dbReference type="SAM" id="MobiDB-lite"/>
    </source>
</evidence>
<reference evidence="3" key="1">
    <citation type="submission" date="2023-06" db="EMBL/GenBank/DDBJ databases">
        <title>Genome-scale phylogeny and comparative genomics of the fungal order Sordariales.</title>
        <authorList>
            <consortium name="Lawrence Berkeley National Laboratory"/>
            <person name="Hensen N."/>
            <person name="Bonometti L."/>
            <person name="Westerberg I."/>
            <person name="Brannstrom I.O."/>
            <person name="Guillou S."/>
            <person name="Cros-Aarteil S."/>
            <person name="Calhoun S."/>
            <person name="Haridas S."/>
            <person name="Kuo A."/>
            <person name="Mondo S."/>
            <person name="Pangilinan J."/>
            <person name="Riley R."/>
            <person name="Labutti K."/>
            <person name="Andreopoulos B."/>
            <person name="Lipzen A."/>
            <person name="Chen C."/>
            <person name="Yanf M."/>
            <person name="Daum C."/>
            <person name="Ng V."/>
            <person name="Clum A."/>
            <person name="Steindorff A."/>
            <person name="Ohm R."/>
            <person name="Martin F."/>
            <person name="Silar P."/>
            <person name="Natvig D."/>
            <person name="Lalanne C."/>
            <person name="Gautier V."/>
            <person name="Ament-Velasquez S.L."/>
            <person name="Kruys A."/>
            <person name="Hutchinson M.I."/>
            <person name="Powell A.J."/>
            <person name="Barry K."/>
            <person name="Miller A.N."/>
            <person name="Grigoriev I.V."/>
            <person name="Debuchy R."/>
            <person name="Gladieux P."/>
            <person name="Thoren M.H."/>
            <person name="Johannesson H."/>
        </authorList>
    </citation>
    <scope>NUCLEOTIDE SEQUENCE</scope>
    <source>
        <strain evidence="3">CBS 540.89</strain>
    </source>
</reference>
<keyword evidence="4" id="KW-1185">Reference proteome</keyword>
<dbReference type="InterPro" id="IPR011009">
    <property type="entry name" value="Kinase-like_dom_sf"/>
</dbReference>
<proteinExistence type="predicted"/>
<evidence type="ECO:0000259" key="2">
    <source>
        <dbReference type="Pfam" id="PF01636"/>
    </source>
</evidence>
<dbReference type="InterPro" id="IPR051678">
    <property type="entry name" value="AGP_Transferase"/>
</dbReference>
<protein>
    <recommendedName>
        <fullName evidence="2">Aminoglycoside phosphotransferase domain-containing protein</fullName>
    </recommendedName>
</protein>
<dbReference type="Gene3D" id="3.90.1200.10">
    <property type="match status" value="1"/>
</dbReference>
<evidence type="ECO:0000313" key="4">
    <source>
        <dbReference type="Proteomes" id="UP001172159"/>
    </source>
</evidence>